<keyword evidence="4" id="KW-1185">Reference proteome</keyword>
<feature type="transmembrane region" description="Helical" evidence="2">
    <location>
        <begin position="209"/>
        <end position="226"/>
    </location>
</feature>
<feature type="compositionally biased region" description="Basic and acidic residues" evidence="1">
    <location>
        <begin position="46"/>
        <end position="60"/>
    </location>
</feature>
<evidence type="ECO:0000256" key="2">
    <source>
        <dbReference type="SAM" id="Phobius"/>
    </source>
</evidence>
<protein>
    <submittedName>
        <fullName evidence="3">Uncharacterized protein</fullName>
    </submittedName>
</protein>
<organism evidence="3 4">
    <name type="scientific">Trichostrongylus colubriformis</name>
    <name type="common">Black scour worm</name>
    <dbReference type="NCBI Taxonomy" id="6319"/>
    <lineage>
        <taxon>Eukaryota</taxon>
        <taxon>Metazoa</taxon>
        <taxon>Ecdysozoa</taxon>
        <taxon>Nematoda</taxon>
        <taxon>Chromadorea</taxon>
        <taxon>Rhabditida</taxon>
        <taxon>Rhabditina</taxon>
        <taxon>Rhabditomorpha</taxon>
        <taxon>Strongyloidea</taxon>
        <taxon>Trichostrongylidae</taxon>
        <taxon>Trichostrongylus</taxon>
    </lineage>
</organism>
<keyword evidence="2" id="KW-0472">Membrane</keyword>
<feature type="region of interest" description="Disordered" evidence="1">
    <location>
        <begin position="40"/>
        <end position="60"/>
    </location>
</feature>
<gene>
    <name evidence="3" type="ORF">GCK32_008678</name>
</gene>
<keyword evidence="2" id="KW-1133">Transmembrane helix</keyword>
<evidence type="ECO:0000313" key="3">
    <source>
        <dbReference type="EMBL" id="KAK5970381.1"/>
    </source>
</evidence>
<dbReference type="AlphaFoldDB" id="A0AAN8IEL4"/>
<evidence type="ECO:0000313" key="4">
    <source>
        <dbReference type="Proteomes" id="UP001331761"/>
    </source>
</evidence>
<proteinExistence type="predicted"/>
<dbReference type="EMBL" id="WIXE01019073">
    <property type="protein sequence ID" value="KAK5970381.1"/>
    <property type="molecule type" value="Genomic_DNA"/>
</dbReference>
<dbReference type="Proteomes" id="UP001331761">
    <property type="component" value="Unassembled WGS sequence"/>
</dbReference>
<feature type="transmembrane region" description="Helical" evidence="2">
    <location>
        <begin position="68"/>
        <end position="88"/>
    </location>
</feature>
<sequence length="227" mass="25950">MLLGALLRRASCLTLRGSSLPNFYRASLIVRDIPLRNCSSQASTKEQGRKSSHEPKDDPKEKVEIRKAYILGGCLMFMWLSVNGLLLYRRRNEYRALNKKLPPIPWEEFVDKYLLPNKVKTISYQPQFEVGNVYLHSATEQLMKKAFLDMIHAAPEKFSRPPDVRFSFEGVGADVEKAIMELQKATRDTAKPLKAVEFEVDQFPSYRELAFIILSTLFTFVAVSVAN</sequence>
<name>A0AAN8IEL4_TRICO</name>
<reference evidence="3 4" key="1">
    <citation type="submission" date="2019-10" db="EMBL/GenBank/DDBJ databases">
        <title>Assembly and Annotation for the nematode Trichostrongylus colubriformis.</title>
        <authorList>
            <person name="Martin J."/>
        </authorList>
    </citation>
    <scope>NUCLEOTIDE SEQUENCE [LARGE SCALE GENOMIC DNA]</scope>
    <source>
        <strain evidence="3">G859</strain>
        <tissue evidence="3">Whole worm</tissue>
    </source>
</reference>
<keyword evidence="2" id="KW-0812">Transmembrane</keyword>
<comment type="caution">
    <text evidence="3">The sequence shown here is derived from an EMBL/GenBank/DDBJ whole genome shotgun (WGS) entry which is preliminary data.</text>
</comment>
<accession>A0AAN8IEL4</accession>
<evidence type="ECO:0000256" key="1">
    <source>
        <dbReference type="SAM" id="MobiDB-lite"/>
    </source>
</evidence>